<dbReference type="CDD" id="cd11715">
    <property type="entry name" value="THUMP_AdoMetMT"/>
    <property type="match status" value="1"/>
</dbReference>
<dbReference type="Pfam" id="PF01170">
    <property type="entry name" value="UPF0020"/>
    <property type="match status" value="1"/>
</dbReference>
<dbReference type="GO" id="GO:0008990">
    <property type="term" value="F:rRNA (guanine-N2-)-methyltransferase activity"/>
    <property type="evidence" value="ECO:0007669"/>
    <property type="project" value="TreeGrafter"/>
</dbReference>
<reference evidence="5 6" key="1">
    <citation type="submission" date="2016-11" db="EMBL/GenBank/DDBJ databases">
        <authorList>
            <person name="Jaros S."/>
            <person name="Januszkiewicz K."/>
            <person name="Wedrychowicz H."/>
        </authorList>
    </citation>
    <scope>NUCLEOTIDE SEQUENCE [LARGE SCALE GENOMIC DNA]</scope>
    <source>
        <strain evidence="5 6">DSM 28715</strain>
    </source>
</reference>
<protein>
    <submittedName>
        <fullName evidence="5">Putative N6-adenine-specific DNA methylase</fullName>
    </submittedName>
</protein>
<dbReference type="Gene3D" id="3.30.2130.30">
    <property type="match status" value="1"/>
</dbReference>
<dbReference type="RefSeq" id="WP_072898700.1">
    <property type="nucleotide sequence ID" value="NZ_FQXB01000001.1"/>
</dbReference>
<dbReference type="GO" id="GO:0070043">
    <property type="term" value="F:rRNA (guanine-N7-)-methyltransferase activity"/>
    <property type="evidence" value="ECO:0007669"/>
    <property type="project" value="TreeGrafter"/>
</dbReference>
<dbReference type="AlphaFoldDB" id="A0A1M5LFS4"/>
<dbReference type="InterPro" id="IPR053943">
    <property type="entry name" value="RlmKL-like_Mtase_CS"/>
</dbReference>
<feature type="domain" description="RlmL ferredoxin-like" evidence="4">
    <location>
        <begin position="6"/>
        <end position="61"/>
    </location>
</feature>
<dbReference type="SUPFAM" id="SSF53335">
    <property type="entry name" value="S-adenosyl-L-methionine-dependent methyltransferases"/>
    <property type="match status" value="1"/>
</dbReference>
<evidence type="ECO:0000313" key="6">
    <source>
        <dbReference type="Proteomes" id="UP000184074"/>
    </source>
</evidence>
<proteinExistence type="predicted"/>
<evidence type="ECO:0000259" key="3">
    <source>
        <dbReference type="Pfam" id="PF01170"/>
    </source>
</evidence>
<dbReference type="InterPro" id="IPR000241">
    <property type="entry name" value="RlmKL-like_Mtase"/>
</dbReference>
<dbReference type="Proteomes" id="UP000184074">
    <property type="component" value="Unassembled WGS sequence"/>
</dbReference>
<dbReference type="OrthoDB" id="9809404at2"/>
<dbReference type="EMBL" id="FQXB01000001">
    <property type="protein sequence ID" value="SHG63921.1"/>
    <property type="molecule type" value="Genomic_DNA"/>
</dbReference>
<evidence type="ECO:0000313" key="5">
    <source>
        <dbReference type="EMBL" id="SHG63921.1"/>
    </source>
</evidence>
<dbReference type="PROSITE" id="PS01261">
    <property type="entry name" value="UPF0020"/>
    <property type="match status" value="1"/>
</dbReference>
<gene>
    <name evidence="5" type="ORF">SAMN05444003_0269</name>
</gene>
<accession>A0A1M5LFS4</accession>
<dbReference type="Pfam" id="PF22020">
    <property type="entry name" value="RlmL_1st"/>
    <property type="match status" value="1"/>
</dbReference>
<keyword evidence="2" id="KW-0808">Transferase</keyword>
<keyword evidence="1 5" id="KW-0489">Methyltransferase</keyword>
<feature type="domain" description="Ribosomal RNA large subunit methyltransferase K/L-like methyltransferase" evidence="3">
    <location>
        <begin position="158"/>
        <end position="343"/>
    </location>
</feature>
<evidence type="ECO:0000259" key="4">
    <source>
        <dbReference type="Pfam" id="PF22020"/>
    </source>
</evidence>
<dbReference type="InterPro" id="IPR029063">
    <property type="entry name" value="SAM-dependent_MTases_sf"/>
</dbReference>
<keyword evidence="6" id="KW-1185">Reference proteome</keyword>
<dbReference type="STRING" id="1508389.SAMN05444003_0269"/>
<dbReference type="PANTHER" id="PTHR47313">
    <property type="entry name" value="RIBOSOMAL RNA LARGE SUBUNIT METHYLTRANSFERASE K/L"/>
    <property type="match status" value="1"/>
</dbReference>
<dbReference type="Gene3D" id="3.40.50.150">
    <property type="entry name" value="Vaccinia Virus protein VP39"/>
    <property type="match status" value="1"/>
</dbReference>
<dbReference type="PANTHER" id="PTHR47313:SF1">
    <property type="entry name" value="RIBOSOMAL RNA LARGE SUBUNIT METHYLTRANSFERASE K_L"/>
    <property type="match status" value="1"/>
</dbReference>
<evidence type="ECO:0000256" key="1">
    <source>
        <dbReference type="ARBA" id="ARBA00022603"/>
    </source>
</evidence>
<evidence type="ECO:0000256" key="2">
    <source>
        <dbReference type="ARBA" id="ARBA00022679"/>
    </source>
</evidence>
<name>A0A1M5LFS4_9RHOB</name>
<dbReference type="InterPro" id="IPR054170">
    <property type="entry name" value="RlmL_1st"/>
</dbReference>
<sequence>MSKPFEIFAATVPGMETTLQEEAIEKGFKHAKAVPGGIAFLGHWTSVWRANLHLRGATRILARIGQFRAYHLAELNRRASEFDWSTVLKVGESVHVEVTTRNSKIYHQSAAAERIENAIRTQLRCPIVREASGGIRVRIENNICTLSVDTSGEPLHKRGAKAFVGKAPMRETLASLFLRHCGYSGDEPVFDPMCGSGTFVLEAAEIASGLAPGRNRDFAFQRLASFQPERWKAMLADLTQQTTPFVFTGSDRDEGAIKGALANAQRAGIEDCTRFKCQSFSDALPPDGPPGLVMINPPYGDRIGNKRQLFGLYGALGKQLSTHFKGWRVGLVTTDGGLAKAMGLPFKPTDAPIPNGGLRVTLYQTNPLT</sequence>
<organism evidence="5 6">
    <name type="scientific">Cognatiyoonia sediminum</name>
    <dbReference type="NCBI Taxonomy" id="1508389"/>
    <lineage>
        <taxon>Bacteria</taxon>
        <taxon>Pseudomonadati</taxon>
        <taxon>Pseudomonadota</taxon>
        <taxon>Alphaproteobacteria</taxon>
        <taxon>Rhodobacterales</taxon>
        <taxon>Paracoccaceae</taxon>
        <taxon>Cognatiyoonia</taxon>
    </lineage>
</organism>